<dbReference type="Pfam" id="PF00656">
    <property type="entry name" value="Peptidase_C14"/>
    <property type="match status" value="1"/>
</dbReference>
<dbReference type="Proteomes" id="UP000766629">
    <property type="component" value="Unassembled WGS sequence"/>
</dbReference>
<dbReference type="InterPro" id="IPR052039">
    <property type="entry name" value="Caspase-related_regulators"/>
</dbReference>
<reference evidence="3 4" key="1">
    <citation type="submission" date="2021-06" db="EMBL/GenBank/DDBJ databases">
        <title>50 bacteria genomes isolated from Dapeng, Shenzhen, China.</title>
        <authorList>
            <person name="Zheng W."/>
            <person name="Yu S."/>
            <person name="Huang Y."/>
        </authorList>
    </citation>
    <scope>NUCLEOTIDE SEQUENCE [LARGE SCALE GENOMIC DNA]</scope>
    <source>
        <strain evidence="3 4">DP1N14-2</strain>
    </source>
</reference>
<keyword evidence="4" id="KW-1185">Reference proteome</keyword>
<accession>A0ABS7NGS3</accession>
<keyword evidence="1" id="KW-0732">Signal</keyword>
<dbReference type="PANTHER" id="PTHR22576:SF37">
    <property type="entry name" value="MUCOSA-ASSOCIATED LYMPHOID TISSUE LYMPHOMA TRANSLOCATION PROTEIN 1"/>
    <property type="match status" value="1"/>
</dbReference>
<dbReference type="PANTHER" id="PTHR22576">
    <property type="entry name" value="MUCOSA ASSOCIATED LYMPHOID TISSUE LYMPHOMA TRANSLOCATION PROTEIN 1/PARACASPASE"/>
    <property type="match status" value="1"/>
</dbReference>
<proteinExistence type="predicted"/>
<dbReference type="EMBL" id="JAHVJA010000005">
    <property type="protein sequence ID" value="MBY6140402.1"/>
    <property type="molecule type" value="Genomic_DNA"/>
</dbReference>
<protein>
    <submittedName>
        <fullName evidence="3">Caspase family protein</fullName>
    </submittedName>
</protein>
<feature type="domain" description="Caspase family p20" evidence="2">
    <location>
        <begin position="23"/>
        <end position="156"/>
    </location>
</feature>
<gene>
    <name evidence="3" type="ORF">KUV26_13230</name>
</gene>
<comment type="caution">
    <text evidence="3">The sequence shown here is derived from an EMBL/GenBank/DDBJ whole genome shotgun (WGS) entry which is preliminary data.</text>
</comment>
<feature type="chain" id="PRO_5045640359" evidence="1">
    <location>
        <begin position="23"/>
        <end position="494"/>
    </location>
</feature>
<dbReference type="Gene3D" id="3.40.50.1460">
    <property type="match status" value="1"/>
</dbReference>
<dbReference type="InterPro" id="IPR001309">
    <property type="entry name" value="Pept_C14_p20"/>
</dbReference>
<dbReference type="SUPFAM" id="SSF52129">
    <property type="entry name" value="Caspase-like"/>
    <property type="match status" value="1"/>
</dbReference>
<dbReference type="InterPro" id="IPR029030">
    <property type="entry name" value="Caspase-like_dom_sf"/>
</dbReference>
<dbReference type="InterPro" id="IPR011600">
    <property type="entry name" value="Pept_C14_caspase"/>
</dbReference>
<evidence type="ECO:0000256" key="1">
    <source>
        <dbReference type="SAM" id="SignalP"/>
    </source>
</evidence>
<name>A0ABS7NGS3_9RHOB</name>
<evidence type="ECO:0000313" key="4">
    <source>
        <dbReference type="Proteomes" id="UP000766629"/>
    </source>
</evidence>
<organism evidence="3 4">
    <name type="scientific">Leisingera daeponensis</name>
    <dbReference type="NCBI Taxonomy" id="405746"/>
    <lineage>
        <taxon>Bacteria</taxon>
        <taxon>Pseudomonadati</taxon>
        <taxon>Pseudomonadota</taxon>
        <taxon>Alphaproteobacteria</taxon>
        <taxon>Rhodobacterales</taxon>
        <taxon>Roseobacteraceae</taxon>
        <taxon>Leisingera</taxon>
    </lineage>
</organism>
<sequence length="494" mass="52064">MIRVRLMLLAAVASCWAAAALAEERLALVIGNSAYGAVPALDNPVRDARLMAEVLEGLGFDVTLAADAKQIEMKRAIAQFGRKLRGAGEEATGLFYYAGHGVQSFGSNYLLPVDVALADAADLDLMAIEAQSVLRQMASARNRTNIVILDACRNNPFEAVADLNESGLAEMKAPTGTFLAYATAPGDVALDGEGENSPFTEALAREIKVPGTPVEQVFKQVRRAVLEQSGGRQTPWDTSSLVSDFAFAAAAPEVVMSAAEMEEAQIWASIKASRDAMQIMLFLRGYGDGRFADEARALLAELVQEELQGGTAAAAAEPSDEPLQDAEAAMFKAAQDDGSKAAYEAYLMAYPEGRFAEAAAAGAAALAAGAGQDPAAGGEAPAAAPEAEQEEVKLAEAGPVTYATPLDTGVAEISGLTLAEAVTRSPSFPPIEGLPESYWKDQSCSNCHQWTRERLCTQGNTYLSLNMQRSLGKQHPFGGAFKQVLKSWAAGGCQ</sequence>
<evidence type="ECO:0000259" key="2">
    <source>
        <dbReference type="PROSITE" id="PS50208"/>
    </source>
</evidence>
<evidence type="ECO:0000313" key="3">
    <source>
        <dbReference type="EMBL" id="MBY6140402.1"/>
    </source>
</evidence>
<feature type="signal peptide" evidence="1">
    <location>
        <begin position="1"/>
        <end position="22"/>
    </location>
</feature>
<dbReference type="PROSITE" id="PS50208">
    <property type="entry name" value="CASPASE_P20"/>
    <property type="match status" value="1"/>
</dbReference>